<keyword evidence="1" id="KW-0472">Membrane</keyword>
<comment type="caution">
    <text evidence="3">The sequence shown here is derived from an EMBL/GenBank/DDBJ whole genome shotgun (WGS) entry which is preliminary data.</text>
</comment>
<evidence type="ECO:0000256" key="1">
    <source>
        <dbReference type="SAM" id="Phobius"/>
    </source>
</evidence>
<dbReference type="Pfam" id="PF11141">
    <property type="entry name" value="DUF2914"/>
    <property type="match status" value="1"/>
</dbReference>
<feature type="transmembrane region" description="Helical" evidence="1">
    <location>
        <begin position="71"/>
        <end position="96"/>
    </location>
</feature>
<protein>
    <recommendedName>
        <fullName evidence="2">DUF2914 domain-containing protein</fullName>
    </recommendedName>
</protein>
<dbReference type="InterPro" id="IPR022606">
    <property type="entry name" value="DUF2914"/>
</dbReference>
<evidence type="ECO:0000313" key="4">
    <source>
        <dbReference type="Proteomes" id="UP000176568"/>
    </source>
</evidence>
<evidence type="ECO:0000259" key="2">
    <source>
        <dbReference type="Pfam" id="PF11141"/>
    </source>
</evidence>
<keyword evidence="1" id="KW-1133">Transmembrane helix</keyword>
<dbReference type="AlphaFoldDB" id="A0A1F4Y4J5"/>
<feature type="transmembrane region" description="Helical" evidence="1">
    <location>
        <begin position="195"/>
        <end position="215"/>
    </location>
</feature>
<feature type="transmembrane region" description="Helical" evidence="1">
    <location>
        <begin position="159"/>
        <end position="183"/>
    </location>
</feature>
<dbReference type="EMBL" id="MEXB01000004">
    <property type="protein sequence ID" value="OGC88794.1"/>
    <property type="molecule type" value="Genomic_DNA"/>
</dbReference>
<organism evidence="3 4">
    <name type="scientific">Candidatus Adlerbacteria bacterium RIFOXYC1_FULL_48_26</name>
    <dbReference type="NCBI Taxonomy" id="1797247"/>
    <lineage>
        <taxon>Bacteria</taxon>
        <taxon>Candidatus Adleribacteriota</taxon>
    </lineage>
</organism>
<feature type="non-terminal residue" evidence="3">
    <location>
        <position position="348"/>
    </location>
</feature>
<sequence>MKQHLVQFWNRYERPLSALTLICGFTFDLLLAKRPDSIADNVLLLFYLVLAGTLIILINRRSDRDIQNEETVQPLVLLLVLQFCFGGLASNLLILYGKSGSLGSSLIFIGLLIGLLVGNEMLKTRYQQLRFNIAVYYFLLLTYVVIATPTFILHSVGTVSFLISGVLSLAIMAGFISLLRIFALRNNRSKQLWDMRIMVASIFLVFNGLYFANIIPPVPLSLKSAGIYHSVTALDTPSDGAIYSATYEPKHWYEFWRDTGDDFNITAGDPAYCFSAVFAPGELKTPISHRWEYFYPVTEKWIGVSLVQFPINGGREEGYRGYSKKQVLTDGEWRCTVETSSGQVIGRI</sequence>
<dbReference type="Proteomes" id="UP000176568">
    <property type="component" value="Unassembled WGS sequence"/>
</dbReference>
<accession>A0A1F4Y4J5</accession>
<feature type="transmembrane region" description="Helical" evidence="1">
    <location>
        <begin position="102"/>
        <end position="122"/>
    </location>
</feature>
<name>A0A1F4Y4J5_9BACT</name>
<keyword evidence="1" id="KW-0812">Transmembrane</keyword>
<evidence type="ECO:0000313" key="3">
    <source>
        <dbReference type="EMBL" id="OGC88794.1"/>
    </source>
</evidence>
<feature type="transmembrane region" description="Helical" evidence="1">
    <location>
        <begin position="42"/>
        <end position="59"/>
    </location>
</feature>
<dbReference type="STRING" id="1797247.A2419_03520"/>
<feature type="domain" description="DUF2914" evidence="2">
    <location>
        <begin position="285"/>
        <end position="348"/>
    </location>
</feature>
<proteinExistence type="predicted"/>
<reference evidence="3 4" key="1">
    <citation type="journal article" date="2016" name="Nat. Commun.">
        <title>Thousands of microbial genomes shed light on interconnected biogeochemical processes in an aquifer system.</title>
        <authorList>
            <person name="Anantharaman K."/>
            <person name="Brown C.T."/>
            <person name="Hug L.A."/>
            <person name="Sharon I."/>
            <person name="Castelle C.J."/>
            <person name="Probst A.J."/>
            <person name="Thomas B.C."/>
            <person name="Singh A."/>
            <person name="Wilkins M.J."/>
            <person name="Karaoz U."/>
            <person name="Brodie E.L."/>
            <person name="Williams K.H."/>
            <person name="Hubbard S.S."/>
            <person name="Banfield J.F."/>
        </authorList>
    </citation>
    <scope>NUCLEOTIDE SEQUENCE [LARGE SCALE GENOMIC DNA]</scope>
</reference>
<gene>
    <name evidence="3" type="ORF">A2419_03520</name>
</gene>
<feature type="transmembrane region" description="Helical" evidence="1">
    <location>
        <begin position="134"/>
        <end position="153"/>
    </location>
</feature>